<gene>
    <name evidence="9" type="primary">101892156</name>
    <name evidence="11" type="synonym">LOC101892156</name>
</gene>
<feature type="transmembrane region" description="Helical" evidence="8">
    <location>
        <begin position="498"/>
        <end position="517"/>
    </location>
</feature>
<dbReference type="eggNOG" id="KOG1237">
    <property type="taxonomic scope" value="Eukaryota"/>
</dbReference>
<dbReference type="InterPro" id="IPR000109">
    <property type="entry name" value="POT_fam"/>
</dbReference>
<feature type="transmembrane region" description="Helical" evidence="8">
    <location>
        <begin position="133"/>
        <end position="150"/>
    </location>
</feature>
<keyword evidence="3 8" id="KW-0812">Transmembrane</keyword>
<reference evidence="9" key="1">
    <citation type="submission" date="2020-05" db="UniProtKB">
        <authorList>
            <consortium name="EnsemblMetazoa"/>
        </authorList>
    </citation>
    <scope>IDENTIFICATION</scope>
    <source>
        <strain evidence="9">Aabys</strain>
    </source>
</reference>
<keyword evidence="6 8" id="KW-0472">Membrane</keyword>
<keyword evidence="4" id="KW-0653">Protein transport</keyword>
<evidence type="ECO:0000313" key="11">
    <source>
        <dbReference type="RefSeq" id="XP_005181993.1"/>
    </source>
</evidence>
<evidence type="ECO:0000256" key="7">
    <source>
        <dbReference type="SAM" id="MobiDB-lite"/>
    </source>
</evidence>
<comment type="similarity">
    <text evidence="2">Belongs to the major facilitator superfamily. Proton-dependent oligopeptide transporter (POT/PTR) (TC 2.A.17) family.</text>
</comment>
<name>A0A1I8NE35_MUSDO</name>
<dbReference type="InterPro" id="IPR036259">
    <property type="entry name" value="MFS_trans_sf"/>
</dbReference>
<dbReference type="KEGG" id="mde:101892156"/>
<dbReference type="Gene3D" id="1.20.1250.20">
    <property type="entry name" value="MFS general substrate transporter like domains"/>
    <property type="match status" value="1"/>
</dbReference>
<feature type="region of interest" description="Disordered" evidence="7">
    <location>
        <begin position="552"/>
        <end position="571"/>
    </location>
</feature>
<dbReference type="Proteomes" id="UP001652621">
    <property type="component" value="Unplaced"/>
</dbReference>
<feature type="compositionally biased region" description="Polar residues" evidence="7">
    <location>
        <begin position="553"/>
        <end position="571"/>
    </location>
</feature>
<dbReference type="EnsemblMetazoa" id="MDOA014245-RA">
    <property type="protein sequence ID" value="MDOA014245-PA"/>
    <property type="gene ID" value="MDOA014245"/>
</dbReference>
<keyword evidence="4" id="KW-0571">Peptide transport</keyword>
<dbReference type="GO" id="GO:0016020">
    <property type="term" value="C:membrane"/>
    <property type="evidence" value="ECO:0007669"/>
    <property type="project" value="UniProtKB-SubCell"/>
</dbReference>
<feature type="transmembrane region" description="Helical" evidence="8">
    <location>
        <begin position="237"/>
        <end position="259"/>
    </location>
</feature>
<dbReference type="VEuPathDB" id="VectorBase:MDOMA2_013147"/>
<keyword evidence="5 8" id="KW-1133">Transmembrane helix</keyword>
<comment type="subcellular location">
    <subcellularLocation>
        <location evidence="1">Membrane</location>
        <topology evidence="1">Multi-pass membrane protein</topology>
    </subcellularLocation>
</comment>
<evidence type="ECO:0000256" key="4">
    <source>
        <dbReference type="ARBA" id="ARBA00022856"/>
    </source>
</evidence>
<dbReference type="GO" id="GO:0022857">
    <property type="term" value="F:transmembrane transporter activity"/>
    <property type="evidence" value="ECO:0007669"/>
    <property type="project" value="InterPro"/>
</dbReference>
<feature type="transmembrane region" description="Helical" evidence="8">
    <location>
        <begin position="468"/>
        <end position="486"/>
    </location>
</feature>
<evidence type="ECO:0000256" key="2">
    <source>
        <dbReference type="ARBA" id="ARBA00005982"/>
    </source>
</evidence>
<feature type="transmembrane region" description="Helical" evidence="8">
    <location>
        <begin position="196"/>
        <end position="217"/>
    </location>
</feature>
<dbReference type="RefSeq" id="XP_005181993.1">
    <property type="nucleotide sequence ID" value="XM_005181936.3"/>
</dbReference>
<organism evidence="9">
    <name type="scientific">Musca domestica</name>
    <name type="common">House fly</name>
    <dbReference type="NCBI Taxonomy" id="7370"/>
    <lineage>
        <taxon>Eukaryota</taxon>
        <taxon>Metazoa</taxon>
        <taxon>Ecdysozoa</taxon>
        <taxon>Arthropoda</taxon>
        <taxon>Hexapoda</taxon>
        <taxon>Insecta</taxon>
        <taxon>Pterygota</taxon>
        <taxon>Neoptera</taxon>
        <taxon>Endopterygota</taxon>
        <taxon>Diptera</taxon>
        <taxon>Brachycera</taxon>
        <taxon>Muscomorpha</taxon>
        <taxon>Muscoidea</taxon>
        <taxon>Muscidae</taxon>
        <taxon>Musca</taxon>
    </lineage>
</organism>
<feature type="transmembrane region" description="Helical" evidence="8">
    <location>
        <begin position="396"/>
        <end position="416"/>
    </location>
</feature>
<evidence type="ECO:0000256" key="5">
    <source>
        <dbReference type="ARBA" id="ARBA00022989"/>
    </source>
</evidence>
<evidence type="ECO:0000256" key="3">
    <source>
        <dbReference type="ARBA" id="ARBA00022692"/>
    </source>
</evidence>
<dbReference type="VEuPathDB" id="VectorBase:MDOA014245"/>
<sequence>MFRASQLASEETLPALGLLTIKDDNEPDITSHLNLKTGKLKPGGYGLVTVLRSHRRPKYPIAIVFVLMTKLFEAFAANGIRTILALYLRDDLYFSESLSTVLLHVFNFFGQFCPIFGAILADSYIGNVRTINGFYIIYAFGWILLVFTSLPYAGVSLIFLVSVSLLLIAIGNGSTRACVTSLGAIQFQLPDQAKQLAEYFSLYYLIYYLGIFLSKIIPPMIRANTYCYNKNECYPAVFGTLGSSFFMAWIMFSLGRLYYRPEKLAEESILIKFYGCIKYALGKKWRRKADEKKPAYWLHYAVGRYEESFVSDVAKVLKLVKLFLPLPIYFALLAQQDSSWTFQASLMNTTIVDGIRIQPDQAKAMGPIFLFILIPLWQYVVRPLLKWLFKYELKPLHSVTVGGVFSALSFMSAGILQRYIFSMPYKSVNVMWQVPQFICMMLGELLLSIPGLQFAFTQAPASMKSVVTAAWFLNNAFGNLIVVIITELNMFRTQSDEFFFYAVMMVVAIVLYTYLAYDYELRQYEESNQDSGMEIITVGKMPLEVNGKKLHTENIQSDETPSTSKSTLIKL</sequence>
<evidence type="ECO:0000256" key="6">
    <source>
        <dbReference type="ARBA" id="ARBA00023136"/>
    </source>
</evidence>
<keyword evidence="4" id="KW-0813">Transport</keyword>
<feature type="transmembrane region" description="Helical" evidence="8">
    <location>
        <begin position="61"/>
        <end position="88"/>
    </location>
</feature>
<dbReference type="PANTHER" id="PTHR11654">
    <property type="entry name" value="OLIGOPEPTIDE TRANSPORTER-RELATED"/>
    <property type="match status" value="1"/>
</dbReference>
<reference evidence="11" key="2">
    <citation type="submission" date="2025-04" db="UniProtKB">
        <authorList>
            <consortium name="RefSeq"/>
        </authorList>
    </citation>
    <scope>IDENTIFICATION</scope>
    <source>
        <strain evidence="11">Aabys</strain>
    </source>
</reference>
<dbReference type="AlphaFoldDB" id="A0A1I8NE35"/>
<keyword evidence="10" id="KW-1185">Reference proteome</keyword>
<protein>
    <submittedName>
        <fullName evidence="11">Peptide transporter family 1</fullName>
    </submittedName>
</protein>
<feature type="transmembrane region" description="Helical" evidence="8">
    <location>
        <begin position="364"/>
        <end position="381"/>
    </location>
</feature>
<dbReference type="Pfam" id="PF00854">
    <property type="entry name" value="PTR2"/>
    <property type="match status" value="1"/>
</dbReference>
<dbReference type="GO" id="GO:0015833">
    <property type="term" value="P:peptide transport"/>
    <property type="evidence" value="ECO:0007669"/>
    <property type="project" value="UniProtKB-KW"/>
</dbReference>
<dbReference type="SUPFAM" id="SSF103473">
    <property type="entry name" value="MFS general substrate transporter"/>
    <property type="match status" value="1"/>
</dbReference>
<proteinExistence type="inferred from homology"/>
<feature type="transmembrane region" description="Helical" evidence="8">
    <location>
        <begin position="100"/>
        <end position="121"/>
    </location>
</feature>
<feature type="transmembrane region" description="Helical" evidence="8">
    <location>
        <begin position="156"/>
        <end position="175"/>
    </location>
</feature>
<evidence type="ECO:0000313" key="10">
    <source>
        <dbReference type="Proteomes" id="UP001652621"/>
    </source>
</evidence>
<dbReference type="OrthoDB" id="8904098at2759"/>
<evidence type="ECO:0000313" key="9">
    <source>
        <dbReference type="EnsemblMetazoa" id="MDOA014245-PA"/>
    </source>
</evidence>
<evidence type="ECO:0000256" key="8">
    <source>
        <dbReference type="SAM" id="Phobius"/>
    </source>
</evidence>
<feature type="transmembrane region" description="Helical" evidence="8">
    <location>
        <begin position="437"/>
        <end position="456"/>
    </location>
</feature>
<evidence type="ECO:0000256" key="1">
    <source>
        <dbReference type="ARBA" id="ARBA00004141"/>
    </source>
</evidence>
<accession>A0A1I8NE35</accession>
<dbReference type="GeneID" id="101892156"/>